<dbReference type="STRING" id="1216932.CM240_3183"/>
<protein>
    <submittedName>
        <fullName evidence="3">Uncharacterized protein</fullName>
    </submittedName>
</protein>
<dbReference type="KEGG" id="clt:CM240_3183"/>
<dbReference type="HOGENOM" id="CLU_1955770_0_0_9"/>
<reference evidence="3 4" key="1">
    <citation type="submission" date="2013-11" db="EMBL/GenBank/DDBJ databases">
        <title>Complete genome sequence of Clostridum sp. M2/40.</title>
        <authorList>
            <person name="Wibberg D."/>
            <person name="Puehler A."/>
            <person name="Schlueter A."/>
        </authorList>
    </citation>
    <scope>NUCLEOTIDE SEQUENCE [LARGE SCALE GENOMIC DNA]</scope>
    <source>
        <strain evidence="4">M2/40</strain>
    </source>
</reference>
<keyword evidence="4" id="KW-1185">Reference proteome</keyword>
<dbReference type="PATRIC" id="fig|1216932.3.peg.3152"/>
<organism evidence="3 4">
    <name type="scientific">Clostridium bornimense</name>
    <dbReference type="NCBI Taxonomy" id="1216932"/>
    <lineage>
        <taxon>Bacteria</taxon>
        <taxon>Bacillati</taxon>
        <taxon>Bacillota</taxon>
        <taxon>Clostridia</taxon>
        <taxon>Eubacteriales</taxon>
        <taxon>Clostridiaceae</taxon>
        <taxon>Clostridium</taxon>
    </lineage>
</organism>
<feature type="transmembrane region" description="Helical" evidence="2">
    <location>
        <begin position="81"/>
        <end position="102"/>
    </location>
</feature>
<feature type="region of interest" description="Disordered" evidence="1">
    <location>
        <begin position="31"/>
        <end position="76"/>
    </location>
</feature>
<keyword evidence="2" id="KW-0812">Transmembrane</keyword>
<sequence>MNQKWHKWIVTSVVLLICIFLNINTFAYGEKNRNSSANNDNTNVIVESGITNKEDETSKKKESDSQHNSRGKEQTTDSKQVYLVLAAIFGVGSFSAVILYTINKWLIGRKVTALPVLYYGRNEENMNG</sequence>
<dbReference type="Proteomes" id="UP000019426">
    <property type="component" value="Chromosome M2/40_rep2"/>
</dbReference>
<dbReference type="AlphaFoldDB" id="W6SKC7"/>
<name>W6SKC7_9CLOT</name>
<feature type="compositionally biased region" description="Low complexity" evidence="1">
    <location>
        <begin position="34"/>
        <end position="43"/>
    </location>
</feature>
<keyword evidence="2" id="KW-1133">Transmembrane helix</keyword>
<dbReference type="EMBL" id="HG917869">
    <property type="protein sequence ID" value="CDM70300.1"/>
    <property type="molecule type" value="Genomic_DNA"/>
</dbReference>
<feature type="compositionally biased region" description="Basic and acidic residues" evidence="1">
    <location>
        <begin position="52"/>
        <end position="76"/>
    </location>
</feature>
<dbReference type="RefSeq" id="WP_044040458.1">
    <property type="nucleotide sequence ID" value="NZ_HG917869.1"/>
</dbReference>
<keyword evidence="2" id="KW-0472">Membrane</keyword>
<accession>W6SKC7</accession>
<evidence type="ECO:0000313" key="3">
    <source>
        <dbReference type="EMBL" id="CDM70300.1"/>
    </source>
</evidence>
<evidence type="ECO:0000256" key="1">
    <source>
        <dbReference type="SAM" id="MobiDB-lite"/>
    </source>
</evidence>
<proteinExistence type="predicted"/>
<evidence type="ECO:0000313" key="4">
    <source>
        <dbReference type="Proteomes" id="UP000019426"/>
    </source>
</evidence>
<evidence type="ECO:0000256" key="2">
    <source>
        <dbReference type="SAM" id="Phobius"/>
    </source>
</evidence>
<gene>
    <name evidence="3" type="ORF">CM240_3183</name>
</gene>